<sequence>MSIPLLQGKLSAAFLLAISKAVYESNEHAIPFMHVFPCVSIIILSNLFGCLLFMLQIYIFVCKDEG</sequence>
<evidence type="ECO:0000313" key="4">
    <source>
        <dbReference type="Proteomes" id="UP000001555"/>
    </source>
</evidence>
<name>B7QD23_IXOSC</name>
<accession>B7QD23</accession>
<dbReference type="VEuPathDB" id="VectorBase:ISCI024784"/>
<evidence type="ECO:0000256" key="1">
    <source>
        <dbReference type="SAM" id="Phobius"/>
    </source>
</evidence>
<proteinExistence type="predicted"/>
<keyword evidence="1" id="KW-1133">Transmembrane helix</keyword>
<keyword evidence="1" id="KW-0812">Transmembrane</keyword>
<keyword evidence="1" id="KW-0472">Membrane</keyword>
<dbReference type="Proteomes" id="UP000001555">
    <property type="component" value="Unassembled WGS sequence"/>
</dbReference>
<organism>
    <name type="scientific">Ixodes scapularis</name>
    <name type="common">Black-legged tick</name>
    <name type="synonym">Deer tick</name>
    <dbReference type="NCBI Taxonomy" id="6945"/>
    <lineage>
        <taxon>Eukaryota</taxon>
        <taxon>Metazoa</taxon>
        <taxon>Ecdysozoa</taxon>
        <taxon>Arthropoda</taxon>
        <taxon>Chelicerata</taxon>
        <taxon>Arachnida</taxon>
        <taxon>Acari</taxon>
        <taxon>Parasitiformes</taxon>
        <taxon>Ixodida</taxon>
        <taxon>Ixodoidea</taxon>
        <taxon>Ixodidae</taxon>
        <taxon>Ixodinae</taxon>
        <taxon>Ixodes</taxon>
    </lineage>
</organism>
<reference evidence="2 4" key="1">
    <citation type="submission" date="2008-03" db="EMBL/GenBank/DDBJ databases">
        <title>Annotation of Ixodes scapularis.</title>
        <authorList>
            <consortium name="Ixodes scapularis Genome Project Consortium"/>
            <person name="Caler E."/>
            <person name="Hannick L.I."/>
            <person name="Bidwell S."/>
            <person name="Joardar V."/>
            <person name="Thiagarajan M."/>
            <person name="Amedeo P."/>
            <person name="Galinsky K.J."/>
            <person name="Schobel S."/>
            <person name="Inman J."/>
            <person name="Hostetler J."/>
            <person name="Miller J."/>
            <person name="Hammond M."/>
            <person name="Megy K."/>
            <person name="Lawson D."/>
            <person name="Kodira C."/>
            <person name="Sutton G."/>
            <person name="Meyer J."/>
            <person name="Hill C.A."/>
            <person name="Birren B."/>
            <person name="Nene V."/>
            <person name="Collins F."/>
            <person name="Alarcon-Chaidez F."/>
            <person name="Wikel S."/>
            <person name="Strausberg R."/>
        </authorList>
    </citation>
    <scope>NUCLEOTIDE SEQUENCE [LARGE SCALE GENOMIC DNA]</scope>
    <source>
        <strain evidence="4">Wikel</strain>
        <strain evidence="2">Wikel colony</strain>
    </source>
</reference>
<dbReference type="HOGENOM" id="CLU_2834001_0_0_1"/>
<dbReference type="AlphaFoldDB" id="B7QD23"/>
<dbReference type="InParanoid" id="B7QD23"/>
<keyword evidence="4" id="KW-1185">Reference proteome</keyword>
<feature type="transmembrane region" description="Helical" evidence="1">
    <location>
        <begin position="31"/>
        <end position="61"/>
    </location>
</feature>
<dbReference type="EMBL" id="ABJB010463006">
    <property type="status" value="NOT_ANNOTATED_CDS"/>
    <property type="molecule type" value="Genomic_DNA"/>
</dbReference>
<evidence type="ECO:0000313" key="2">
    <source>
        <dbReference type="EMBL" id="EEC16745.1"/>
    </source>
</evidence>
<dbReference type="VEuPathDB" id="VectorBase:ISCW024784"/>
<protein>
    <submittedName>
        <fullName evidence="2 3">Uncharacterized protein</fullName>
    </submittedName>
</protein>
<dbReference type="PaxDb" id="6945-B7QD23"/>
<evidence type="ECO:0000313" key="3">
    <source>
        <dbReference type="EnsemblMetazoa" id="ISCW024784-PA"/>
    </source>
</evidence>
<reference evidence="3" key="2">
    <citation type="submission" date="2020-05" db="UniProtKB">
        <authorList>
            <consortium name="EnsemblMetazoa"/>
        </authorList>
    </citation>
    <scope>IDENTIFICATION</scope>
    <source>
        <strain evidence="3">wikel</strain>
    </source>
</reference>
<gene>
    <name evidence="2" type="ORF">IscW_ISCW024784</name>
</gene>
<dbReference type="EMBL" id="DS910858">
    <property type="protein sequence ID" value="EEC16745.1"/>
    <property type="molecule type" value="Genomic_DNA"/>
</dbReference>
<dbReference type="EnsemblMetazoa" id="ISCW024784-RA">
    <property type="protein sequence ID" value="ISCW024784-PA"/>
    <property type="gene ID" value="ISCW024784"/>
</dbReference>